<protein>
    <submittedName>
        <fullName evidence="1">Hvp 101 VSH-1 tail protein</fullName>
    </submittedName>
</protein>
<accession>A0ABX5B440</accession>
<dbReference type="EMBL" id="JJMJ01000224">
    <property type="protein sequence ID" value="PPS21229.1"/>
    <property type="molecule type" value="Genomic_DNA"/>
</dbReference>
<reference evidence="1 2" key="1">
    <citation type="submission" date="2014-04" db="EMBL/GenBank/DDBJ databases">
        <title>Whole genome sequence of 'Brachyspira hampsonii' D13-03603F2.</title>
        <authorList>
            <person name="Patterson A.H."/>
            <person name="Chaban B."/>
            <person name="Fernando C."/>
            <person name="Harding J.C."/>
            <person name="Hill J.E."/>
        </authorList>
    </citation>
    <scope>NUCLEOTIDE SEQUENCE [LARGE SCALE GENOMIC DNA]</scope>
    <source>
        <strain evidence="1 2">D13-03603F2</strain>
    </source>
</reference>
<gene>
    <name evidence="1" type="ORF">DJ52_12440</name>
</gene>
<keyword evidence="2" id="KW-1185">Reference proteome</keyword>
<sequence length="224" mass="24899">MSGLYPVDQDINIFGEIIKFPSMGSDGKFTNGDFTDPKKPASFIPAETINLIIDNLNNLIKYCGLEPNNTSETQLKEAIDKLILNKSCPIGSTYIQFAEDDGTFDASKSPEKLFGGTWQLKYNTESVFFRTEGSLSEEGRSNGIQGDAIRNIQGEYGYFIHGGLQITSKLFLYNHLGKIDSYLLGGQWTDLDAGKIVFNANSVVPTASENRTKNRKIRVYKRIA</sequence>
<dbReference type="RefSeq" id="WP_104619018.1">
    <property type="nucleotide sequence ID" value="NZ_JJMJ01000224.1"/>
</dbReference>
<comment type="caution">
    <text evidence="1">The sequence shown here is derived from an EMBL/GenBank/DDBJ whole genome shotgun (WGS) entry which is preliminary data.</text>
</comment>
<name>A0ABX5B440_9SPIR</name>
<evidence type="ECO:0000313" key="1">
    <source>
        <dbReference type="EMBL" id="PPS21229.1"/>
    </source>
</evidence>
<proteinExistence type="predicted"/>
<organism evidence="1 2">
    <name type="scientific">Brachyspira murdochii</name>
    <dbReference type="NCBI Taxonomy" id="84378"/>
    <lineage>
        <taxon>Bacteria</taxon>
        <taxon>Pseudomonadati</taxon>
        <taxon>Spirochaetota</taxon>
        <taxon>Spirochaetia</taxon>
        <taxon>Brachyspirales</taxon>
        <taxon>Brachyspiraceae</taxon>
        <taxon>Brachyspira</taxon>
    </lineage>
</organism>
<dbReference type="Proteomes" id="UP000238924">
    <property type="component" value="Unassembled WGS sequence"/>
</dbReference>
<evidence type="ECO:0000313" key="2">
    <source>
        <dbReference type="Proteomes" id="UP000238924"/>
    </source>
</evidence>